<comment type="caution">
    <text evidence="1">The sequence shown here is derived from an EMBL/GenBank/DDBJ whole genome shotgun (WGS) entry which is preliminary data.</text>
</comment>
<dbReference type="Proteomes" id="UP001500571">
    <property type="component" value="Unassembled WGS sequence"/>
</dbReference>
<keyword evidence="2" id="KW-1185">Reference proteome</keyword>
<organism evidence="1 2">
    <name type="scientific">Nocardioides panacihumi</name>
    <dbReference type="NCBI Taxonomy" id="400774"/>
    <lineage>
        <taxon>Bacteria</taxon>
        <taxon>Bacillati</taxon>
        <taxon>Actinomycetota</taxon>
        <taxon>Actinomycetes</taxon>
        <taxon>Propionibacteriales</taxon>
        <taxon>Nocardioidaceae</taxon>
        <taxon>Nocardioides</taxon>
    </lineage>
</organism>
<accession>A0ABN2R3A7</accession>
<proteinExistence type="predicted"/>
<sequence length="80" mass="8866">MIEPYRRAAAAFGESAEPLNDLVYAPQTPAASQPSPSRPATRRVNTLAARARLAQRISNWASMPETVKDRLIAREMKEQS</sequence>
<evidence type="ECO:0000313" key="1">
    <source>
        <dbReference type="EMBL" id="GAA1962888.1"/>
    </source>
</evidence>
<name>A0ABN2R3A7_9ACTN</name>
<protein>
    <submittedName>
        <fullName evidence="1">Uncharacterized protein</fullName>
    </submittedName>
</protein>
<reference evidence="1 2" key="1">
    <citation type="journal article" date="2019" name="Int. J. Syst. Evol. Microbiol.">
        <title>The Global Catalogue of Microorganisms (GCM) 10K type strain sequencing project: providing services to taxonomists for standard genome sequencing and annotation.</title>
        <authorList>
            <consortium name="The Broad Institute Genomics Platform"/>
            <consortium name="The Broad Institute Genome Sequencing Center for Infectious Disease"/>
            <person name="Wu L."/>
            <person name="Ma J."/>
        </authorList>
    </citation>
    <scope>NUCLEOTIDE SEQUENCE [LARGE SCALE GENOMIC DNA]</scope>
    <source>
        <strain evidence="1 2">JCM 15309</strain>
    </source>
</reference>
<dbReference type="EMBL" id="BAAAPB010000002">
    <property type="protein sequence ID" value="GAA1962888.1"/>
    <property type="molecule type" value="Genomic_DNA"/>
</dbReference>
<dbReference type="RefSeq" id="WP_344045015.1">
    <property type="nucleotide sequence ID" value="NZ_BAAAPB010000002.1"/>
</dbReference>
<evidence type="ECO:0000313" key="2">
    <source>
        <dbReference type="Proteomes" id="UP001500571"/>
    </source>
</evidence>
<gene>
    <name evidence="1" type="ORF">GCM10009798_23370</name>
</gene>